<evidence type="ECO:0000256" key="1">
    <source>
        <dbReference type="SAM" id="MobiDB-lite"/>
    </source>
</evidence>
<evidence type="ECO:0000313" key="4">
    <source>
        <dbReference type="Proteomes" id="UP000008021"/>
    </source>
</evidence>
<feature type="region of interest" description="Disordered" evidence="1">
    <location>
        <begin position="29"/>
        <end position="92"/>
    </location>
</feature>
<keyword evidence="2" id="KW-0732">Signal</keyword>
<dbReference type="HOGENOM" id="CLU_2416964_0_0_1"/>
<dbReference type="Proteomes" id="UP000008021">
    <property type="component" value="Chromosome 1"/>
</dbReference>
<accession>A0A0E0C2N2</accession>
<evidence type="ECO:0008006" key="5">
    <source>
        <dbReference type="Google" id="ProtNLM"/>
    </source>
</evidence>
<proteinExistence type="predicted"/>
<protein>
    <recommendedName>
        <fullName evidence="5">Secreted protein</fullName>
    </recommendedName>
</protein>
<evidence type="ECO:0000313" key="3">
    <source>
        <dbReference type="EnsemblPlants" id="OMERI01G15980.1"/>
    </source>
</evidence>
<organism evidence="3">
    <name type="scientific">Oryza meridionalis</name>
    <dbReference type="NCBI Taxonomy" id="40149"/>
    <lineage>
        <taxon>Eukaryota</taxon>
        <taxon>Viridiplantae</taxon>
        <taxon>Streptophyta</taxon>
        <taxon>Embryophyta</taxon>
        <taxon>Tracheophyta</taxon>
        <taxon>Spermatophyta</taxon>
        <taxon>Magnoliopsida</taxon>
        <taxon>Liliopsida</taxon>
        <taxon>Poales</taxon>
        <taxon>Poaceae</taxon>
        <taxon>BOP clade</taxon>
        <taxon>Oryzoideae</taxon>
        <taxon>Oryzeae</taxon>
        <taxon>Oryzinae</taxon>
        <taxon>Oryza</taxon>
    </lineage>
</organism>
<feature type="compositionally biased region" description="Polar residues" evidence="1">
    <location>
        <begin position="75"/>
        <end position="92"/>
    </location>
</feature>
<name>A0A0E0C2N2_9ORYZ</name>
<sequence>MPLGPHVSSPSLFLSFFSFSLLLLPPTAGEQRHNAQSARQPEPGRLGVRPGKRQRTAGDPPPTMTRRSGHPAHGTTASGGTEHMSTAAAQCH</sequence>
<reference evidence="3" key="1">
    <citation type="submission" date="2015-04" db="UniProtKB">
        <authorList>
            <consortium name="EnsemblPlants"/>
        </authorList>
    </citation>
    <scope>IDENTIFICATION</scope>
</reference>
<dbReference type="EnsemblPlants" id="OMERI01G15980.1">
    <property type="protein sequence ID" value="OMERI01G15980.1"/>
    <property type="gene ID" value="OMERI01G15980"/>
</dbReference>
<feature type="signal peptide" evidence="2">
    <location>
        <begin position="1"/>
        <end position="29"/>
    </location>
</feature>
<reference evidence="3" key="2">
    <citation type="submission" date="2018-05" db="EMBL/GenBank/DDBJ databases">
        <title>OmerRS3 (Oryza meridionalis Reference Sequence Version 3).</title>
        <authorList>
            <person name="Zhang J."/>
            <person name="Kudrna D."/>
            <person name="Lee S."/>
            <person name="Talag J."/>
            <person name="Welchert J."/>
            <person name="Wing R.A."/>
        </authorList>
    </citation>
    <scope>NUCLEOTIDE SEQUENCE [LARGE SCALE GENOMIC DNA]</scope>
    <source>
        <strain evidence="3">cv. OR44</strain>
    </source>
</reference>
<evidence type="ECO:0000256" key="2">
    <source>
        <dbReference type="SAM" id="SignalP"/>
    </source>
</evidence>
<keyword evidence="4" id="KW-1185">Reference proteome</keyword>
<dbReference type="AlphaFoldDB" id="A0A0E0C2N2"/>
<feature type="chain" id="PRO_5002355362" description="Secreted protein" evidence="2">
    <location>
        <begin position="30"/>
        <end position="92"/>
    </location>
</feature>
<dbReference type="Gramene" id="OMERI01G15980.1">
    <property type="protein sequence ID" value="OMERI01G15980.1"/>
    <property type="gene ID" value="OMERI01G15980"/>
</dbReference>